<feature type="non-terminal residue" evidence="1">
    <location>
        <position position="1"/>
    </location>
</feature>
<evidence type="ECO:0000313" key="2">
    <source>
        <dbReference type="Proteomes" id="UP000276133"/>
    </source>
</evidence>
<keyword evidence="2" id="KW-1185">Reference proteome</keyword>
<dbReference type="EMBL" id="REGN01013808">
    <property type="protein sequence ID" value="RMZ93439.1"/>
    <property type="molecule type" value="Genomic_DNA"/>
</dbReference>
<name>A0A3M7P3C7_BRAPC</name>
<gene>
    <name evidence="1" type="ORF">BpHYR1_018555</name>
</gene>
<dbReference type="AlphaFoldDB" id="A0A3M7P3C7"/>
<accession>A0A3M7P3C7</accession>
<organism evidence="1 2">
    <name type="scientific">Brachionus plicatilis</name>
    <name type="common">Marine rotifer</name>
    <name type="synonym">Brachionus muelleri</name>
    <dbReference type="NCBI Taxonomy" id="10195"/>
    <lineage>
        <taxon>Eukaryota</taxon>
        <taxon>Metazoa</taxon>
        <taxon>Spiralia</taxon>
        <taxon>Gnathifera</taxon>
        <taxon>Rotifera</taxon>
        <taxon>Eurotatoria</taxon>
        <taxon>Monogononta</taxon>
        <taxon>Pseudotrocha</taxon>
        <taxon>Ploima</taxon>
        <taxon>Brachionidae</taxon>
        <taxon>Brachionus</taxon>
    </lineage>
</organism>
<protein>
    <submittedName>
        <fullName evidence="1">Uncharacterized protein</fullName>
    </submittedName>
</protein>
<sequence length="60" mass="6717">DLVLFINFSESKTLGSSFFAKKIEKNPKKIRIYPRINIKISKSKFNNLIVGSCGPGLTKS</sequence>
<evidence type="ECO:0000313" key="1">
    <source>
        <dbReference type="EMBL" id="RMZ93439.1"/>
    </source>
</evidence>
<proteinExistence type="predicted"/>
<dbReference type="Proteomes" id="UP000276133">
    <property type="component" value="Unassembled WGS sequence"/>
</dbReference>
<reference evidence="1 2" key="1">
    <citation type="journal article" date="2018" name="Sci. Rep.">
        <title>Genomic signatures of local adaptation to the degree of environmental predictability in rotifers.</title>
        <authorList>
            <person name="Franch-Gras L."/>
            <person name="Hahn C."/>
            <person name="Garcia-Roger E.M."/>
            <person name="Carmona M.J."/>
            <person name="Serra M."/>
            <person name="Gomez A."/>
        </authorList>
    </citation>
    <scope>NUCLEOTIDE SEQUENCE [LARGE SCALE GENOMIC DNA]</scope>
    <source>
        <strain evidence="1">HYR1</strain>
    </source>
</reference>
<comment type="caution">
    <text evidence="1">The sequence shown here is derived from an EMBL/GenBank/DDBJ whole genome shotgun (WGS) entry which is preliminary data.</text>
</comment>